<dbReference type="InterPro" id="IPR005484">
    <property type="entry name" value="Ribosomal_uL18_bac/plant/anim"/>
</dbReference>
<dbReference type="SUPFAM" id="SSF53137">
    <property type="entry name" value="Translational machinery components"/>
    <property type="match status" value="1"/>
</dbReference>
<dbReference type="GO" id="GO:0006412">
    <property type="term" value="P:translation"/>
    <property type="evidence" value="ECO:0007669"/>
    <property type="project" value="InterPro"/>
</dbReference>
<evidence type="ECO:0000256" key="1">
    <source>
        <dbReference type="ARBA" id="ARBA00007116"/>
    </source>
</evidence>
<proteinExistence type="inferred from homology"/>
<dbReference type="InterPro" id="IPR057268">
    <property type="entry name" value="Ribosomal_L18"/>
</dbReference>
<dbReference type="Gene3D" id="3.30.420.100">
    <property type="match status" value="1"/>
</dbReference>
<dbReference type="GO" id="GO:0008097">
    <property type="term" value="F:5S rRNA binding"/>
    <property type="evidence" value="ECO:0007669"/>
    <property type="project" value="TreeGrafter"/>
</dbReference>
<keyword evidence="6" id="KW-1185">Reference proteome</keyword>
<protein>
    <recommendedName>
        <fullName evidence="7">Ribosomal protein L18</fullName>
    </recommendedName>
</protein>
<feature type="region of interest" description="Disordered" evidence="4">
    <location>
        <begin position="1"/>
        <end position="23"/>
    </location>
</feature>
<evidence type="ECO:0000313" key="5">
    <source>
        <dbReference type="EMBL" id="KAG6510335.1"/>
    </source>
</evidence>
<comment type="caution">
    <text evidence="5">The sequence shown here is derived from an EMBL/GenBank/DDBJ whole genome shotgun (WGS) entry which is preliminary data.</text>
</comment>
<evidence type="ECO:0008006" key="7">
    <source>
        <dbReference type="Google" id="ProtNLM"/>
    </source>
</evidence>
<dbReference type="GO" id="GO:0003735">
    <property type="term" value="F:structural constituent of ribosome"/>
    <property type="evidence" value="ECO:0007669"/>
    <property type="project" value="InterPro"/>
</dbReference>
<dbReference type="Pfam" id="PF00861">
    <property type="entry name" value="Ribosomal_L18p"/>
    <property type="match status" value="1"/>
</dbReference>
<evidence type="ECO:0000256" key="4">
    <source>
        <dbReference type="SAM" id="MobiDB-lite"/>
    </source>
</evidence>
<keyword evidence="3" id="KW-0687">Ribonucleoprotein</keyword>
<sequence>MESSNQVEGDRETRSSSMVINNEPVCSSRLAKTSLDFEEIEELMLHKRLVYKLDKGSKEFEEYNLRLHRKKSMNKCHERANQTEFRKEQKELQKKQSQRVAKPSKVSKYFEQEAESSHVTNDEVVKSSITEGKRVRTPTFNQLTDPYHLPFCLDIYVSKGSVRACIVHRLTSKVVAVAHSISKDMKFELKSRKDAIACASVGEVLAQRAIEDDIHNVVYTPRKGESIEGKIQIVLQSIIDHGVDVKVKLKLKQKRPLKSWSVGKE</sequence>
<dbReference type="EMBL" id="JACMSC010000008">
    <property type="protein sequence ID" value="KAG6510335.1"/>
    <property type="molecule type" value="Genomic_DNA"/>
</dbReference>
<dbReference type="PANTHER" id="PTHR12899">
    <property type="entry name" value="39S RIBOSOMAL PROTEIN L18, MITOCHONDRIAL"/>
    <property type="match status" value="1"/>
</dbReference>
<dbReference type="Proteomes" id="UP000734854">
    <property type="component" value="Unassembled WGS sequence"/>
</dbReference>
<dbReference type="GO" id="GO:1990904">
    <property type="term" value="C:ribonucleoprotein complex"/>
    <property type="evidence" value="ECO:0007669"/>
    <property type="project" value="UniProtKB-KW"/>
</dbReference>
<gene>
    <name evidence="5" type="ORF">ZIOFF_028345</name>
</gene>
<dbReference type="PANTHER" id="PTHR12899:SF7">
    <property type="entry name" value="EXPRESSED PROTEIN"/>
    <property type="match status" value="1"/>
</dbReference>
<evidence type="ECO:0000313" key="6">
    <source>
        <dbReference type="Proteomes" id="UP000734854"/>
    </source>
</evidence>
<name>A0A8J5GMR9_ZINOF</name>
<dbReference type="CDD" id="cd00432">
    <property type="entry name" value="Ribosomal_L18_L5e"/>
    <property type="match status" value="1"/>
</dbReference>
<dbReference type="GO" id="GO:0005840">
    <property type="term" value="C:ribosome"/>
    <property type="evidence" value="ECO:0007669"/>
    <property type="project" value="UniProtKB-KW"/>
</dbReference>
<keyword evidence="2" id="KW-0689">Ribosomal protein</keyword>
<accession>A0A8J5GMR9</accession>
<evidence type="ECO:0000256" key="2">
    <source>
        <dbReference type="ARBA" id="ARBA00022980"/>
    </source>
</evidence>
<feature type="compositionally biased region" description="Basic and acidic residues" evidence="4">
    <location>
        <begin position="84"/>
        <end position="94"/>
    </location>
</feature>
<organism evidence="5 6">
    <name type="scientific">Zingiber officinale</name>
    <name type="common">Ginger</name>
    <name type="synonym">Amomum zingiber</name>
    <dbReference type="NCBI Taxonomy" id="94328"/>
    <lineage>
        <taxon>Eukaryota</taxon>
        <taxon>Viridiplantae</taxon>
        <taxon>Streptophyta</taxon>
        <taxon>Embryophyta</taxon>
        <taxon>Tracheophyta</taxon>
        <taxon>Spermatophyta</taxon>
        <taxon>Magnoliopsida</taxon>
        <taxon>Liliopsida</taxon>
        <taxon>Zingiberales</taxon>
        <taxon>Zingiberaceae</taxon>
        <taxon>Zingiber</taxon>
    </lineage>
</organism>
<dbReference type="AlphaFoldDB" id="A0A8J5GMR9"/>
<comment type="similarity">
    <text evidence="1">Belongs to the universal ribosomal protein uL18 family.</text>
</comment>
<reference evidence="5 6" key="1">
    <citation type="submission" date="2020-08" db="EMBL/GenBank/DDBJ databases">
        <title>Plant Genome Project.</title>
        <authorList>
            <person name="Zhang R.-G."/>
        </authorList>
    </citation>
    <scope>NUCLEOTIDE SEQUENCE [LARGE SCALE GENOMIC DNA]</scope>
    <source>
        <tissue evidence="5">Rhizome</tissue>
    </source>
</reference>
<evidence type="ECO:0000256" key="3">
    <source>
        <dbReference type="ARBA" id="ARBA00023274"/>
    </source>
</evidence>
<feature type="region of interest" description="Disordered" evidence="4">
    <location>
        <begin position="84"/>
        <end position="105"/>
    </location>
</feature>